<feature type="signal peptide" evidence="1">
    <location>
        <begin position="1"/>
        <end position="31"/>
    </location>
</feature>
<feature type="chain" id="PRO_5010303626" evidence="1">
    <location>
        <begin position="32"/>
        <end position="291"/>
    </location>
</feature>
<protein>
    <submittedName>
        <fullName evidence="2">Uncharacterized protein</fullName>
    </submittedName>
</protein>
<dbReference type="EMBL" id="FNPE01000010">
    <property type="protein sequence ID" value="SDY99856.1"/>
    <property type="molecule type" value="Genomic_DNA"/>
</dbReference>
<dbReference type="RefSeq" id="WP_016448466.1">
    <property type="nucleotide sequence ID" value="NZ_AP025556.1"/>
</dbReference>
<evidence type="ECO:0000313" key="2">
    <source>
        <dbReference type="EMBL" id="SDY99856.1"/>
    </source>
</evidence>
<reference evidence="2 3" key="1">
    <citation type="submission" date="2016-10" db="EMBL/GenBank/DDBJ databases">
        <authorList>
            <person name="de Groot N.N."/>
        </authorList>
    </citation>
    <scope>NUCLEOTIDE SEQUENCE [LARGE SCALE GENOMIC DNA]</scope>
    <source>
        <strain evidence="2 3">LMG 24775</strain>
    </source>
</reference>
<accession>A0A1H3PFI0</accession>
<dbReference type="InterPro" id="IPR010239">
    <property type="entry name" value="CHP02001"/>
</dbReference>
<organism evidence="2 3">
    <name type="scientific">Delftia lacustris</name>
    <dbReference type="NCBI Taxonomy" id="558537"/>
    <lineage>
        <taxon>Bacteria</taxon>
        <taxon>Pseudomonadati</taxon>
        <taxon>Pseudomonadota</taxon>
        <taxon>Betaproteobacteria</taxon>
        <taxon>Burkholderiales</taxon>
        <taxon>Comamonadaceae</taxon>
        <taxon>Delftia</taxon>
    </lineage>
</organism>
<keyword evidence="1" id="KW-0732">Signal</keyword>
<dbReference type="AlphaFoldDB" id="A0A1H3PFI0"/>
<proteinExistence type="predicted"/>
<dbReference type="Proteomes" id="UP000183417">
    <property type="component" value="Unassembled WGS sequence"/>
</dbReference>
<evidence type="ECO:0000313" key="3">
    <source>
        <dbReference type="Proteomes" id="UP000183417"/>
    </source>
</evidence>
<dbReference type="GeneID" id="94690024"/>
<name>A0A1H3PFI0_9BURK</name>
<dbReference type="NCBIfam" id="TIGR02001">
    <property type="entry name" value="gcw_chp"/>
    <property type="match status" value="1"/>
</dbReference>
<evidence type="ECO:0000256" key="1">
    <source>
        <dbReference type="SAM" id="SignalP"/>
    </source>
</evidence>
<dbReference type="Pfam" id="PF09694">
    <property type="entry name" value="Gcw_chp"/>
    <property type="match status" value="1"/>
</dbReference>
<gene>
    <name evidence="2" type="ORF">SAMN05421547_110140</name>
</gene>
<sequence>MTAACAVPRFFPRASLAALLSLAAASCHAQAETSPVNAASADAQQSPAPAYALTGSVALLSDYRFRGISQSWMGPALQGGLELSLPRGAYLGVSGSSVSRHSYLDGRALELDLYGGWRTELLPGWTGDIGLLHYNYPGARVPRGDGSGGVRYDTTEAYLGVTHGGFSAKWSLALTPYFGLRDSTAATAFAEALPGSGSSRGSSYLDLNYQHPLGDWAVLGLHAGHTQVRNYSELSYADWRVSLARSWGPWTATLAWAGTSADTRYYRAANAAGQMQSLGRSGWVLSLSAAF</sequence>